<feature type="compositionally biased region" description="Polar residues" evidence="2">
    <location>
        <begin position="109"/>
        <end position="120"/>
    </location>
</feature>
<evidence type="ECO:0000256" key="2">
    <source>
        <dbReference type="SAM" id="MobiDB-lite"/>
    </source>
</evidence>
<feature type="compositionally biased region" description="Pro residues" evidence="2">
    <location>
        <begin position="658"/>
        <end position="675"/>
    </location>
</feature>
<organism evidence="4 5">
    <name type="scientific">Populus tomentosa</name>
    <name type="common">Chinese white poplar</name>
    <dbReference type="NCBI Taxonomy" id="118781"/>
    <lineage>
        <taxon>Eukaryota</taxon>
        <taxon>Viridiplantae</taxon>
        <taxon>Streptophyta</taxon>
        <taxon>Embryophyta</taxon>
        <taxon>Tracheophyta</taxon>
        <taxon>Spermatophyta</taxon>
        <taxon>Magnoliopsida</taxon>
        <taxon>eudicotyledons</taxon>
        <taxon>Gunneridae</taxon>
        <taxon>Pentapetalae</taxon>
        <taxon>rosids</taxon>
        <taxon>fabids</taxon>
        <taxon>Malpighiales</taxon>
        <taxon>Salicaceae</taxon>
        <taxon>Saliceae</taxon>
        <taxon>Populus</taxon>
    </lineage>
</organism>
<keyword evidence="3" id="KW-0812">Transmembrane</keyword>
<keyword evidence="5" id="KW-1185">Reference proteome</keyword>
<gene>
    <name evidence="4" type="ORF">POTOM_030857</name>
</gene>
<evidence type="ECO:0000313" key="5">
    <source>
        <dbReference type="Proteomes" id="UP000886885"/>
    </source>
</evidence>
<feature type="compositionally biased region" description="Basic residues" evidence="2">
    <location>
        <begin position="196"/>
        <end position="207"/>
    </location>
</feature>
<feature type="compositionally biased region" description="Basic and acidic residues" evidence="2">
    <location>
        <begin position="430"/>
        <end position="441"/>
    </location>
</feature>
<keyword evidence="1" id="KW-0175">Coiled coil</keyword>
<feature type="region of interest" description="Disordered" evidence="2">
    <location>
        <begin position="109"/>
        <end position="280"/>
    </location>
</feature>
<feature type="region of interest" description="Disordered" evidence="2">
    <location>
        <begin position="412"/>
        <end position="465"/>
    </location>
</feature>
<evidence type="ECO:0000256" key="3">
    <source>
        <dbReference type="SAM" id="Phobius"/>
    </source>
</evidence>
<dbReference type="AlphaFoldDB" id="A0A8X7Z9M3"/>
<feature type="region of interest" description="Disordered" evidence="2">
    <location>
        <begin position="313"/>
        <end position="381"/>
    </location>
</feature>
<comment type="caution">
    <text evidence="4">The sequence shown here is derived from an EMBL/GenBank/DDBJ whole genome shotgun (WGS) entry which is preliminary data.</text>
</comment>
<protein>
    <submittedName>
        <fullName evidence="4">Uncharacterized protein</fullName>
    </submittedName>
</protein>
<dbReference type="EMBL" id="JAAWWB010000016">
    <property type="protein sequence ID" value="KAG6763442.1"/>
    <property type="molecule type" value="Genomic_DNA"/>
</dbReference>
<evidence type="ECO:0000256" key="1">
    <source>
        <dbReference type="SAM" id="Coils"/>
    </source>
</evidence>
<name>A0A8X7Z9M3_POPTO</name>
<sequence length="702" mass="77479">MAVVKIFAANLVGSLPILVRVFIGLPSFIRIRSSMEDSTATTIEFLRARLLAERSVSRTARQRADELAERVAELEEQLRMVSLQRLKAEKATADVLSILESNGISDDSEIFGSNSDQDTPCESKVGKKTKQEESSVISKVTKYKLEEHSGSGHDFSSSQGRNLSWKGRKHSPRSLEKCKDPSLRRRSSFASTSSSPKHHQGKSCRQVRNKESRLTIGAFRTNPDKVDSPENGDATTSEVFPNCSEPEVEGIENGEEKTLQPVSDGLENGQRADSNELEDNVYGSDRDMEKALEHQAQLIDRYKAMEKVQREWEEKFRENNGSTPDSYDAGNRSDVTEEGYEIKAQVQQHTGTIAAQSNGAKSEVEKASNIQPNGILPPSHVNIGQLQKWKSSSAPTSESPAQDFAFRAEKRKQNENEESLGNNYHPSPRNSHDHPQSHSSHDSPGSQSATSFPSNTDSGFSKGQFSGRQNELYALVPHRASNELGGVLDALKLARQSLHKKISTLPLIEGGSIRNSVDPSLPPPIPGDEVDIPLGNAELFRLPFDFLVEGSTRKNLVSPSAGLSLRNYYPDTGVPAAASNQFVSRSYSATGSRFPTEYQFLASQSYSATGSRFPAEDQFLASQDVEGGSRISSQRPFFHPYLDTVSPPSARYSYPTNPSYPDPMPQLPSREPPSFLPRTTAGVPPADHFSFPDYHIRPNMYR</sequence>
<feature type="coiled-coil region" evidence="1">
    <location>
        <begin position="57"/>
        <end position="91"/>
    </location>
</feature>
<accession>A0A8X7Z9M3</accession>
<feature type="compositionally biased region" description="Polar residues" evidence="2">
    <location>
        <begin position="449"/>
        <end position="465"/>
    </location>
</feature>
<keyword evidence="3" id="KW-1133">Transmembrane helix</keyword>
<feature type="compositionally biased region" description="Basic and acidic residues" evidence="2">
    <location>
        <begin position="173"/>
        <end position="183"/>
    </location>
</feature>
<dbReference type="PANTHER" id="PTHR33701:SF3">
    <property type="entry name" value="TRANSCRIPTIONAL REGULATOR ATRX"/>
    <property type="match status" value="1"/>
</dbReference>
<feature type="compositionally biased region" description="Polar residues" evidence="2">
    <location>
        <begin position="345"/>
        <end position="360"/>
    </location>
</feature>
<feature type="compositionally biased region" description="Polar residues" evidence="2">
    <location>
        <begin position="419"/>
        <end position="429"/>
    </location>
</feature>
<dbReference type="OrthoDB" id="1939754at2759"/>
<dbReference type="PANTHER" id="PTHR33701">
    <property type="entry name" value="TRANSMEMBRANE PROTEIN"/>
    <property type="match status" value="1"/>
</dbReference>
<feature type="transmembrane region" description="Helical" evidence="3">
    <location>
        <begin position="6"/>
        <end position="25"/>
    </location>
</feature>
<evidence type="ECO:0000313" key="4">
    <source>
        <dbReference type="EMBL" id="KAG6763442.1"/>
    </source>
</evidence>
<reference evidence="4" key="1">
    <citation type="journal article" date="2020" name="bioRxiv">
        <title>Hybrid origin of Populus tomentosa Carr. identified through genome sequencing and phylogenomic analysis.</title>
        <authorList>
            <person name="An X."/>
            <person name="Gao K."/>
            <person name="Chen Z."/>
            <person name="Li J."/>
            <person name="Yang X."/>
            <person name="Yang X."/>
            <person name="Zhou J."/>
            <person name="Guo T."/>
            <person name="Zhao T."/>
            <person name="Huang S."/>
            <person name="Miao D."/>
            <person name="Khan W.U."/>
            <person name="Rao P."/>
            <person name="Ye M."/>
            <person name="Lei B."/>
            <person name="Liao W."/>
            <person name="Wang J."/>
            <person name="Ji L."/>
            <person name="Li Y."/>
            <person name="Guo B."/>
            <person name="Mustafa N.S."/>
            <person name="Li S."/>
            <person name="Yun Q."/>
            <person name="Keller S.R."/>
            <person name="Mao J."/>
            <person name="Zhang R."/>
            <person name="Strauss S.H."/>
        </authorList>
    </citation>
    <scope>NUCLEOTIDE SEQUENCE</scope>
    <source>
        <strain evidence="4">GM15</strain>
        <tissue evidence="4">Leaf</tissue>
    </source>
</reference>
<dbReference type="Proteomes" id="UP000886885">
    <property type="component" value="Chromosome 8D"/>
</dbReference>
<feature type="region of interest" description="Disordered" evidence="2">
    <location>
        <begin position="650"/>
        <end position="689"/>
    </location>
</feature>
<keyword evidence="3" id="KW-0472">Membrane</keyword>
<proteinExistence type="predicted"/>